<dbReference type="Pfam" id="PF00339">
    <property type="entry name" value="Arrestin_N"/>
    <property type="match status" value="1"/>
</dbReference>
<sequence>MTPKCQIILNRTRERHFKAGQYVTGIVKFSIYKPKRYDSIDISFEGRGKCSWTQTDSPDDTIIITNKEEYVSINKNLFTPVGDEMVEPGDYEYPFEFLLPDDIPSSVKTDFCRIHYTIFVRFEKKRTFGAEVKLENEREVPVYGFVEPLTRGPAPFKVEQKLRSFNPNNKITVKGVIDRTFLSPSDIIRLKMMVTNDSNVAISIKSKLVRHNTYISKEKYSTTYVSERSIPGTKETSPLIRANSVTKLERIIPVLDTLYSIQYSKIMEGEFEVKVTIKAPFPYGKEYARVPVVIGWTKEEYAALIQRELPPSYSEAISGNN</sequence>
<dbReference type="InterPro" id="IPR014756">
    <property type="entry name" value="Ig_E-set"/>
</dbReference>
<keyword evidence="2" id="KW-0716">Sensory transduction</keyword>
<dbReference type="InterPro" id="IPR050357">
    <property type="entry name" value="Arrestin_domain-protein"/>
</dbReference>
<dbReference type="EMBL" id="KZ150287">
    <property type="protein sequence ID" value="PZC71605.1"/>
    <property type="molecule type" value="Genomic_DNA"/>
</dbReference>
<dbReference type="Gene3D" id="2.60.40.640">
    <property type="match status" value="2"/>
</dbReference>
<dbReference type="Proteomes" id="UP000249218">
    <property type="component" value="Unassembled WGS sequence"/>
</dbReference>
<gene>
    <name evidence="5" type="primary">HaOG212894</name>
    <name evidence="5" type="ORF">B5X24_HaOG212894</name>
</gene>
<accession>A0A2W1BCJ8</accession>
<name>A0A2W1BCJ8_HELAM</name>
<comment type="similarity">
    <text evidence="1">Belongs to the arrestin family.</text>
</comment>
<dbReference type="InterPro" id="IPR014752">
    <property type="entry name" value="Arrestin-like_C"/>
</dbReference>
<evidence type="ECO:0000313" key="6">
    <source>
        <dbReference type="Proteomes" id="UP000249218"/>
    </source>
</evidence>
<evidence type="ECO:0000256" key="2">
    <source>
        <dbReference type="ARBA" id="ARBA00022606"/>
    </source>
</evidence>
<evidence type="ECO:0000259" key="3">
    <source>
        <dbReference type="Pfam" id="PF00339"/>
    </source>
</evidence>
<evidence type="ECO:0000313" key="5">
    <source>
        <dbReference type="EMBL" id="PZC71605.1"/>
    </source>
</evidence>
<reference evidence="5 6" key="1">
    <citation type="journal article" date="2017" name="BMC Biol.">
        <title>Genomic innovations, transcriptional plasticity and gene loss underlying the evolution and divergence of two highly polyphagous and invasive Helicoverpa pest species.</title>
        <authorList>
            <person name="Pearce S.L."/>
            <person name="Clarke D.F."/>
            <person name="East P.D."/>
            <person name="Elfekih S."/>
            <person name="Gordon K.H."/>
            <person name="Jermiin L.S."/>
            <person name="McGaughran A."/>
            <person name="Oakeshott J.G."/>
            <person name="Papanikolaou A."/>
            <person name="Perera O.P."/>
            <person name="Rane R.V."/>
            <person name="Richards S."/>
            <person name="Tay W.T."/>
            <person name="Walsh T.K."/>
            <person name="Anderson A."/>
            <person name="Anderson C.J."/>
            <person name="Asgari S."/>
            <person name="Board P.G."/>
            <person name="Bretschneider A."/>
            <person name="Campbell P.M."/>
            <person name="Chertemps T."/>
            <person name="Christeller J.T."/>
            <person name="Coppin C.W."/>
            <person name="Downes S.J."/>
            <person name="Duan G."/>
            <person name="Farnsworth C.A."/>
            <person name="Good R.T."/>
            <person name="Han L.B."/>
            <person name="Han Y.C."/>
            <person name="Hatje K."/>
            <person name="Horne I."/>
            <person name="Huang Y.P."/>
            <person name="Hughes D.S."/>
            <person name="Jacquin-Joly E."/>
            <person name="James W."/>
            <person name="Jhangiani S."/>
            <person name="Kollmar M."/>
            <person name="Kuwar S.S."/>
            <person name="Li S."/>
            <person name="Liu N.Y."/>
            <person name="Maibeche M.T."/>
            <person name="Miller J.R."/>
            <person name="Montagne N."/>
            <person name="Perry T."/>
            <person name="Qu J."/>
            <person name="Song S.V."/>
            <person name="Sutton G.G."/>
            <person name="Vogel H."/>
            <person name="Walenz B.P."/>
            <person name="Xu W."/>
            <person name="Zhang H.J."/>
            <person name="Zou Z."/>
            <person name="Batterham P."/>
            <person name="Edwards O.R."/>
            <person name="Feyereisen R."/>
            <person name="Gibbs R.A."/>
            <person name="Heckel D.G."/>
            <person name="McGrath A."/>
            <person name="Robin C."/>
            <person name="Scherer S.E."/>
            <person name="Worley K.C."/>
            <person name="Wu Y.D."/>
        </authorList>
    </citation>
    <scope>NUCLEOTIDE SEQUENCE [LARGE SCALE GENOMIC DNA]</scope>
    <source>
        <strain evidence="5">Harm_GR_Male_#8</strain>
        <tissue evidence="5">Whole organism</tissue>
    </source>
</reference>
<dbReference type="InterPro" id="IPR011021">
    <property type="entry name" value="Arrestin-like_N"/>
</dbReference>
<protein>
    <submittedName>
        <fullName evidence="5">Uncharacterized protein</fullName>
    </submittedName>
</protein>
<dbReference type="InterPro" id="IPR011022">
    <property type="entry name" value="Arrestin_C-like"/>
</dbReference>
<dbReference type="GO" id="GO:0005737">
    <property type="term" value="C:cytoplasm"/>
    <property type="evidence" value="ECO:0007669"/>
    <property type="project" value="TreeGrafter"/>
</dbReference>
<evidence type="ECO:0000256" key="1">
    <source>
        <dbReference type="ARBA" id="ARBA00005298"/>
    </source>
</evidence>
<dbReference type="OrthoDB" id="2333384at2759"/>
<feature type="domain" description="Arrestin C-terminal-like" evidence="4">
    <location>
        <begin position="168"/>
        <end position="295"/>
    </location>
</feature>
<dbReference type="GO" id="GO:0015031">
    <property type="term" value="P:protein transport"/>
    <property type="evidence" value="ECO:0007669"/>
    <property type="project" value="TreeGrafter"/>
</dbReference>
<proteinExistence type="inferred from homology"/>
<dbReference type="PANTHER" id="PTHR11188:SF17">
    <property type="entry name" value="FI21816P1"/>
    <property type="match status" value="1"/>
</dbReference>
<dbReference type="PANTHER" id="PTHR11188">
    <property type="entry name" value="ARRESTIN DOMAIN CONTAINING PROTEIN"/>
    <property type="match status" value="1"/>
</dbReference>
<dbReference type="SUPFAM" id="SSF81296">
    <property type="entry name" value="E set domains"/>
    <property type="match status" value="1"/>
</dbReference>
<dbReference type="Pfam" id="PF02752">
    <property type="entry name" value="Arrestin_C"/>
    <property type="match status" value="1"/>
</dbReference>
<organism evidence="5 6">
    <name type="scientific">Helicoverpa armigera</name>
    <name type="common">Cotton bollworm</name>
    <name type="synonym">Heliothis armigera</name>
    <dbReference type="NCBI Taxonomy" id="29058"/>
    <lineage>
        <taxon>Eukaryota</taxon>
        <taxon>Metazoa</taxon>
        <taxon>Ecdysozoa</taxon>
        <taxon>Arthropoda</taxon>
        <taxon>Hexapoda</taxon>
        <taxon>Insecta</taxon>
        <taxon>Pterygota</taxon>
        <taxon>Neoptera</taxon>
        <taxon>Endopterygota</taxon>
        <taxon>Lepidoptera</taxon>
        <taxon>Glossata</taxon>
        <taxon>Ditrysia</taxon>
        <taxon>Noctuoidea</taxon>
        <taxon>Noctuidae</taxon>
        <taxon>Heliothinae</taxon>
        <taxon>Helicoverpa</taxon>
    </lineage>
</organism>
<keyword evidence="6" id="KW-1185">Reference proteome</keyword>
<feature type="domain" description="Arrestin-like N-terminal" evidence="3">
    <location>
        <begin position="5"/>
        <end position="130"/>
    </location>
</feature>
<evidence type="ECO:0000259" key="4">
    <source>
        <dbReference type="Pfam" id="PF02752"/>
    </source>
</evidence>
<dbReference type="AlphaFoldDB" id="A0A2W1BCJ8"/>